<feature type="compositionally biased region" description="Basic and acidic residues" evidence="1">
    <location>
        <begin position="11"/>
        <end position="22"/>
    </location>
</feature>
<feature type="region of interest" description="Disordered" evidence="1">
    <location>
        <begin position="663"/>
        <end position="684"/>
    </location>
</feature>
<feature type="compositionally biased region" description="Polar residues" evidence="1">
    <location>
        <begin position="663"/>
        <end position="674"/>
    </location>
</feature>
<evidence type="ECO:0000256" key="1">
    <source>
        <dbReference type="SAM" id="MobiDB-lite"/>
    </source>
</evidence>
<feature type="compositionally biased region" description="Polar residues" evidence="1">
    <location>
        <begin position="337"/>
        <end position="348"/>
    </location>
</feature>
<evidence type="ECO:0000313" key="2">
    <source>
        <dbReference type="EnsemblMetazoa" id="PPA37457.1"/>
    </source>
</evidence>
<proteinExistence type="predicted"/>
<protein>
    <submittedName>
        <fullName evidence="2">F-box domain-containing protein</fullName>
    </submittedName>
</protein>
<dbReference type="EnsemblMetazoa" id="PPA37457.1">
    <property type="protein sequence ID" value="PPA37457.1"/>
    <property type="gene ID" value="WBGene00275826"/>
</dbReference>
<dbReference type="AlphaFoldDB" id="A0A2A6BSY6"/>
<accession>A0A2A6BSY6</accession>
<name>A0A2A6BSY6_PRIPA</name>
<reference evidence="3" key="1">
    <citation type="journal article" date="2008" name="Nat. Genet.">
        <title>The Pristionchus pacificus genome provides a unique perspective on nematode lifestyle and parasitism.</title>
        <authorList>
            <person name="Dieterich C."/>
            <person name="Clifton S.W."/>
            <person name="Schuster L.N."/>
            <person name="Chinwalla A."/>
            <person name="Delehaunty K."/>
            <person name="Dinkelacker I."/>
            <person name="Fulton L."/>
            <person name="Fulton R."/>
            <person name="Godfrey J."/>
            <person name="Minx P."/>
            <person name="Mitreva M."/>
            <person name="Roeseler W."/>
            <person name="Tian H."/>
            <person name="Witte H."/>
            <person name="Yang S.P."/>
            <person name="Wilson R.K."/>
            <person name="Sommer R.J."/>
        </authorList>
    </citation>
    <scope>NUCLEOTIDE SEQUENCE [LARGE SCALE GENOMIC DNA]</scope>
    <source>
        <strain evidence="3">PS312</strain>
    </source>
</reference>
<keyword evidence="3" id="KW-1185">Reference proteome</keyword>
<dbReference type="Proteomes" id="UP000005239">
    <property type="component" value="Unassembled WGS sequence"/>
</dbReference>
<accession>A0A8R1UPJ0</accession>
<feature type="region of interest" description="Disordered" evidence="1">
    <location>
        <begin position="337"/>
        <end position="358"/>
    </location>
</feature>
<gene>
    <name evidence="2" type="primary">WBGene00275826</name>
</gene>
<organism evidence="2 3">
    <name type="scientific">Pristionchus pacificus</name>
    <name type="common">Parasitic nematode worm</name>
    <dbReference type="NCBI Taxonomy" id="54126"/>
    <lineage>
        <taxon>Eukaryota</taxon>
        <taxon>Metazoa</taxon>
        <taxon>Ecdysozoa</taxon>
        <taxon>Nematoda</taxon>
        <taxon>Chromadorea</taxon>
        <taxon>Rhabditida</taxon>
        <taxon>Rhabditina</taxon>
        <taxon>Diplogasteromorpha</taxon>
        <taxon>Diplogasteroidea</taxon>
        <taxon>Neodiplogasteridae</taxon>
        <taxon>Pristionchus</taxon>
    </lineage>
</organism>
<sequence length="1137" mass="128730">MGSGLSKNKKSKADPPESNAERGFMDLPCESIIDIFKCLDLPNQLNLRVNKRLDSLQMCVPNQLDSFVVDLDHSNQVTLKAAHYSCTRQVNEFIVLGLRRISFNTYVRSITISTNGIPNEDQTHLLFELFNFKGDALTIQDHGRSLFNVRLPQLTIYRLLTIAQNVSTVGIHSICTLLTPQDLCIIHKAMIEDNCKMESLWVTVEHGMERAFVEACFGISIDDGNIKIKCDSPDQIVQIFSKTGNDLIIVKWDVETVILRSWMPENNNLFDFSDSILGKIVGELSIKDRVSFAMVCREAKTAEKRIPLILNEKAGIRTDTTPTDDAVVFEPEGLNPAQVSTANQSTPPEKSPPESNAERGFMDLPCESIIDIFKCLDLPNQLNLRVNKRLDSLQMCVPNQLDSFVVDLDHSNQVTLKAAHYSCTRQVNEFIVLGLRRISFNTYVRSITISTNGIPNEDQTHLLFELFNFKGDALTIQDHGRSLFNVRLPQLTIYRLLTIAQNVSTVGIHSICTLLTPQDLCIIHKAMIEDNCKMESLWVTVEHGMERAFVEACFGISIDDGNIKIKCDSPDQIVQIFSKTGNDLIIVKWDVETVILRSWMPENNNLFDFSDSILGKIVGELSIKDRVSFAMVCREAKTKAGIRTDTTPTDDAVVFEPEGLNPAQVSTANQSTPPEKSPPESNAERGFMDLPCESIIDIFKCLDLPNQLNLRVNKRLDSLQMCVPNQLDSFVVDLDHSNQVTLKAAHYSCTRQVNEFIVLGLRRISFNTYVRSITISTNGIPNEDQTHLLFELFNFKGDALTIQDHGRSLFNVRLPQLTIYRLLTIAQNVSTVGIHSICTLLTPQDLCIIHKAMIEDNCKMESLWVTVEHGMERAFVEACFGISIDDGNIKIKCDSPDQIVQIFSKTGNDLIIVKWDVETVILRSWMPENVIRIRKIDIITHHDGSVQLEEDEIDIKNYEGFRLMRHLCSGIIVIELIITVHFSGSNFWSDEWDMLWGNLNTFIKKVRIPIPVFPTSRIAQMRESVRHRASVRHSSFIGSGCVKWHCFKVIKPAHPLTVTVNVYNTELAFEEDLPSNKRAYRLLRKHFSSITLSSSWCTAQASQREATYSSFGHYTYHNSDTCMAELLYYRDSQVLIK</sequence>
<evidence type="ECO:0000313" key="3">
    <source>
        <dbReference type="Proteomes" id="UP000005239"/>
    </source>
</evidence>
<reference evidence="2" key="2">
    <citation type="submission" date="2022-06" db="UniProtKB">
        <authorList>
            <consortium name="EnsemblMetazoa"/>
        </authorList>
    </citation>
    <scope>IDENTIFICATION</scope>
    <source>
        <strain evidence="2">PS312</strain>
    </source>
</reference>
<feature type="region of interest" description="Disordered" evidence="1">
    <location>
        <begin position="1"/>
        <end position="22"/>
    </location>
</feature>